<dbReference type="Proteomes" id="UP001497482">
    <property type="component" value="Chromosome 15"/>
</dbReference>
<accession>A0AAV2JZY7</accession>
<name>A0AAV2JZY7_KNICA</name>
<reference evidence="1 2" key="1">
    <citation type="submission" date="2024-04" db="EMBL/GenBank/DDBJ databases">
        <authorList>
            <person name="Waldvogel A.-M."/>
            <person name="Schoenle A."/>
        </authorList>
    </citation>
    <scope>NUCLEOTIDE SEQUENCE [LARGE SCALE GENOMIC DNA]</scope>
</reference>
<dbReference type="EMBL" id="OZ035837">
    <property type="protein sequence ID" value="CAL1581753.1"/>
    <property type="molecule type" value="Genomic_DNA"/>
</dbReference>
<sequence>MIDNMVQCCMEILATSARTGKSGRRERVRHQLDATKVQPITDYPSLWKREMFEALDLVRSEVERRFDQEGLRVAAGREQAILEAAQGKQVNVGSPDLIPFSREKLCLELDILTPSTTLVSRKERKVKKQLEFEETSVPEELQQEVSTPCMEMQDLQQTELGIDKISNDSVSTIIILNTPETKENEEREIILFLYINISHLGE</sequence>
<dbReference type="AlphaFoldDB" id="A0AAV2JZY7"/>
<protein>
    <submittedName>
        <fullName evidence="1">Uncharacterized protein</fullName>
    </submittedName>
</protein>
<proteinExistence type="predicted"/>
<evidence type="ECO:0000313" key="2">
    <source>
        <dbReference type="Proteomes" id="UP001497482"/>
    </source>
</evidence>
<organism evidence="1 2">
    <name type="scientific">Knipowitschia caucasica</name>
    <name type="common">Caucasian dwarf goby</name>
    <name type="synonym">Pomatoschistus caucasicus</name>
    <dbReference type="NCBI Taxonomy" id="637954"/>
    <lineage>
        <taxon>Eukaryota</taxon>
        <taxon>Metazoa</taxon>
        <taxon>Chordata</taxon>
        <taxon>Craniata</taxon>
        <taxon>Vertebrata</taxon>
        <taxon>Euteleostomi</taxon>
        <taxon>Actinopterygii</taxon>
        <taxon>Neopterygii</taxon>
        <taxon>Teleostei</taxon>
        <taxon>Neoteleostei</taxon>
        <taxon>Acanthomorphata</taxon>
        <taxon>Gobiaria</taxon>
        <taxon>Gobiiformes</taxon>
        <taxon>Gobioidei</taxon>
        <taxon>Gobiidae</taxon>
        <taxon>Gobiinae</taxon>
        <taxon>Knipowitschia</taxon>
    </lineage>
</organism>
<keyword evidence="2" id="KW-1185">Reference proteome</keyword>
<evidence type="ECO:0000313" key="1">
    <source>
        <dbReference type="EMBL" id="CAL1581753.1"/>
    </source>
</evidence>
<gene>
    <name evidence="1" type="ORF">KC01_LOCUS12484</name>
</gene>